<organism evidence="2 3">
    <name type="scientific">Vibrio panuliri</name>
    <dbReference type="NCBI Taxonomy" id="1381081"/>
    <lineage>
        <taxon>Bacteria</taxon>
        <taxon>Pseudomonadati</taxon>
        <taxon>Pseudomonadota</taxon>
        <taxon>Gammaproteobacteria</taxon>
        <taxon>Vibrionales</taxon>
        <taxon>Vibrionaceae</taxon>
        <taxon>Vibrio</taxon>
    </lineage>
</organism>
<dbReference type="EMBL" id="MJMJ01000003">
    <property type="protein sequence ID" value="OLQ92423.1"/>
    <property type="molecule type" value="Genomic_DNA"/>
</dbReference>
<protein>
    <recommendedName>
        <fullName evidence="4">HEAT repeat domain-containing protein</fullName>
    </recommendedName>
</protein>
<dbReference type="Proteomes" id="UP000186313">
    <property type="component" value="Unassembled WGS sequence"/>
</dbReference>
<reference evidence="2 3" key="1">
    <citation type="submission" date="2016-09" db="EMBL/GenBank/DDBJ databases">
        <title>Genomic Taxonomy of the Vibrionaceae.</title>
        <authorList>
            <person name="Gonzalez-Castillo A."/>
            <person name="Gomez-Gil B."/>
            <person name="Enciso-Ibarra K."/>
        </authorList>
    </citation>
    <scope>NUCLEOTIDE SEQUENCE [LARGE SCALE GENOMIC DNA]</scope>
    <source>
        <strain evidence="2 3">CAIM 703</strain>
    </source>
</reference>
<comment type="caution">
    <text evidence="2">The sequence shown here is derived from an EMBL/GenBank/DDBJ whole genome shotgun (WGS) entry which is preliminary data.</text>
</comment>
<feature type="signal peptide" evidence="1">
    <location>
        <begin position="1"/>
        <end position="24"/>
    </location>
</feature>
<gene>
    <name evidence="2" type="ORF">BIY22_15335</name>
</gene>
<evidence type="ECO:0000313" key="3">
    <source>
        <dbReference type="Proteomes" id="UP000186313"/>
    </source>
</evidence>
<evidence type="ECO:0000313" key="2">
    <source>
        <dbReference type="EMBL" id="OLQ92423.1"/>
    </source>
</evidence>
<sequence>MQQGMLSSLLLTLFLALGVPQAMATQMTPERVELWRQSDHMQVKVAELLQYVVEDNIDTLNFSLERLAFPQQEVARYLLLQKLEQQDVLLTPKMAIFVESQKAMIPTYQVLERGDGYEFTTPAFNYPAIASRLLKRWQQDQSTLDFVMKAERQELDLQLWLTGGSVYQNQTRERLLMRELDSLSPMAIQGLTSQFTDEAVVSWLPSAEVVVRLAQVSEDPEMYKLLWLMKANLHSENELIRLGRVADEFAVKQIMLAAKNPQLNELAIKQLVGIKPMSNEVQEYLIAKMGSNDEVSFVARQLVEQGYSGWLAELANSDKRVKSHDILNVLSQ</sequence>
<keyword evidence="1" id="KW-0732">Signal</keyword>
<name>A0A1Q9HNN7_9VIBR</name>
<evidence type="ECO:0008006" key="4">
    <source>
        <dbReference type="Google" id="ProtNLM"/>
    </source>
</evidence>
<evidence type="ECO:0000256" key="1">
    <source>
        <dbReference type="SAM" id="SignalP"/>
    </source>
</evidence>
<feature type="chain" id="PRO_5012480694" description="HEAT repeat domain-containing protein" evidence="1">
    <location>
        <begin position="25"/>
        <end position="332"/>
    </location>
</feature>
<dbReference type="STRING" id="1381081.BIY22_15335"/>
<accession>A0A1Q9HNN7</accession>
<dbReference type="OrthoDB" id="5825090at2"/>
<dbReference type="RefSeq" id="WP_075706353.1">
    <property type="nucleotide sequence ID" value="NZ_MJMJ01000003.1"/>
</dbReference>
<proteinExistence type="predicted"/>
<dbReference type="AlphaFoldDB" id="A0A1Q9HNN7"/>